<dbReference type="GO" id="GO:0030655">
    <property type="term" value="P:beta-lactam antibiotic catabolic process"/>
    <property type="evidence" value="ECO:0007669"/>
    <property type="project" value="InterPro"/>
</dbReference>
<dbReference type="Proteomes" id="UP000216725">
    <property type="component" value="Unassembled WGS sequence"/>
</dbReference>
<organism evidence="3 4">
    <name type="scientific">Pseudoscardovia radai</name>
    <dbReference type="NCBI Taxonomy" id="987066"/>
    <lineage>
        <taxon>Bacteria</taxon>
        <taxon>Bacillati</taxon>
        <taxon>Actinomycetota</taxon>
        <taxon>Actinomycetes</taxon>
        <taxon>Bifidobacteriales</taxon>
        <taxon>Bifidobacteriaceae</taxon>
        <taxon>Pseudoscardovia</taxon>
    </lineage>
</organism>
<dbReference type="PANTHER" id="PTHR35333:SF3">
    <property type="entry name" value="BETA-LACTAMASE-TYPE TRANSPEPTIDASE FOLD CONTAINING PROTEIN"/>
    <property type="match status" value="1"/>
</dbReference>
<dbReference type="EMBL" id="MWWR01000007">
    <property type="protein sequence ID" value="OZG51567.1"/>
    <property type="molecule type" value="Genomic_DNA"/>
</dbReference>
<dbReference type="Gene3D" id="3.40.710.10">
    <property type="entry name" value="DD-peptidase/beta-lactamase superfamily"/>
    <property type="match status" value="1"/>
</dbReference>
<evidence type="ECO:0000256" key="1">
    <source>
        <dbReference type="SAM" id="MobiDB-lite"/>
    </source>
</evidence>
<protein>
    <submittedName>
        <fullName evidence="3">Beta-lactamase</fullName>
    </submittedName>
</protein>
<evidence type="ECO:0000313" key="3">
    <source>
        <dbReference type="EMBL" id="OZG51567.1"/>
    </source>
</evidence>
<feature type="domain" description="Beta-lactamase class A catalytic" evidence="2">
    <location>
        <begin position="135"/>
        <end position="279"/>
    </location>
</feature>
<sequence>MVLATGLGLSARASRNAALQAEASASADAMAYDGAAATDAANPTDPVASNPTDSATDPALTARTTAALAELRADLNSMISGYDGTWSVYASTLADGNSISINSSSTYSASVIKLFVMAAVEQAIESGALADTPEVANHLEQMITVSSNDDTNSLIEILGGGSAEAGLAAVNAFAASQGFTDTTMSELIGLPTGDPNRKQTSVNDVGRLLSMVYHGTLVNADASARMMALLQAQQLTGKIPAGVPAGTVTANKTGEITGVENDAAIIWTGGATDYVLVIFSSGVPDSATARANITAMSTVAWNALSAL</sequence>
<reference evidence="3 4" key="1">
    <citation type="journal article" date="2017" name="BMC Genomics">
        <title>Comparative genomic and phylogenomic analyses of the Bifidobacteriaceae family.</title>
        <authorList>
            <person name="Lugli G.A."/>
            <person name="Milani C."/>
            <person name="Turroni F."/>
            <person name="Duranti S."/>
            <person name="Mancabelli L."/>
            <person name="Mangifesta M."/>
            <person name="Ferrario C."/>
            <person name="Modesto M."/>
            <person name="Mattarelli P."/>
            <person name="Jiri K."/>
            <person name="van Sinderen D."/>
            <person name="Ventura M."/>
        </authorList>
    </citation>
    <scope>NUCLEOTIDE SEQUENCE [LARGE SCALE GENOMIC DNA]</scope>
    <source>
        <strain evidence="3 4">DSM 24742</strain>
    </source>
</reference>
<proteinExistence type="predicted"/>
<dbReference type="InterPro" id="IPR012338">
    <property type="entry name" value="Beta-lactam/transpept-like"/>
</dbReference>
<evidence type="ECO:0000259" key="2">
    <source>
        <dbReference type="Pfam" id="PF13354"/>
    </source>
</evidence>
<dbReference type="SUPFAM" id="SSF56601">
    <property type="entry name" value="beta-lactamase/transpeptidase-like"/>
    <property type="match status" value="1"/>
</dbReference>
<dbReference type="Pfam" id="PF13354">
    <property type="entry name" value="Beta-lactamase2"/>
    <property type="match status" value="1"/>
</dbReference>
<evidence type="ECO:0000313" key="4">
    <source>
        <dbReference type="Proteomes" id="UP000216725"/>
    </source>
</evidence>
<accession>A0A261EXJ6</accession>
<dbReference type="PANTHER" id="PTHR35333">
    <property type="entry name" value="BETA-LACTAMASE"/>
    <property type="match status" value="1"/>
</dbReference>
<name>A0A261EXJ6_9BIFI</name>
<feature type="region of interest" description="Disordered" evidence="1">
    <location>
        <begin position="40"/>
        <end position="59"/>
    </location>
</feature>
<dbReference type="InterPro" id="IPR000871">
    <property type="entry name" value="Beta-lactam_class-A"/>
</dbReference>
<dbReference type="InterPro" id="IPR045155">
    <property type="entry name" value="Beta-lactam_cat"/>
</dbReference>
<gene>
    <name evidence="3" type="ORF">PSRA_0964</name>
</gene>
<dbReference type="GO" id="GO:0008800">
    <property type="term" value="F:beta-lactamase activity"/>
    <property type="evidence" value="ECO:0007669"/>
    <property type="project" value="InterPro"/>
</dbReference>
<dbReference type="AlphaFoldDB" id="A0A261EXJ6"/>
<dbReference type="GO" id="GO:0046677">
    <property type="term" value="P:response to antibiotic"/>
    <property type="evidence" value="ECO:0007669"/>
    <property type="project" value="InterPro"/>
</dbReference>
<keyword evidence="4" id="KW-1185">Reference proteome</keyword>
<comment type="caution">
    <text evidence="3">The sequence shown here is derived from an EMBL/GenBank/DDBJ whole genome shotgun (WGS) entry which is preliminary data.</text>
</comment>